<evidence type="ECO:0000256" key="1">
    <source>
        <dbReference type="ARBA" id="ARBA00004429"/>
    </source>
</evidence>
<evidence type="ECO:0000256" key="4">
    <source>
        <dbReference type="ARBA" id="ARBA00022475"/>
    </source>
</evidence>
<keyword evidence="7" id="KW-1133">Transmembrane helix</keyword>
<dbReference type="Proteomes" id="UP000601768">
    <property type="component" value="Unassembled WGS sequence"/>
</dbReference>
<protein>
    <recommendedName>
        <fullName evidence="3">UPF0208 membrane protein YfbV</fullName>
    </recommendedName>
</protein>
<reference evidence="9" key="2">
    <citation type="submission" date="2020-08" db="EMBL/GenBank/DDBJ databases">
        <authorList>
            <person name="Lai Q."/>
        </authorList>
    </citation>
    <scope>NUCLEOTIDE SEQUENCE</scope>
    <source>
        <strain evidence="9">S27-2</strain>
    </source>
</reference>
<keyword evidence="4" id="KW-1003">Cell membrane</keyword>
<sequence>MALTLSMMFKDGQQYMQTWPQQKALNSLFPENRIINATRFGIKVMPPIAVAVVALQYNYFGQQQLPQILTTGAFILSLPLQGLLWLGFRSNQLLPPSVRQWYVETHAKMRQHGCQINNLKSKPTYKELATLLKAAFEQLDKVFTKQWL</sequence>
<comment type="similarity">
    <text evidence="2">Belongs to the UPF0208 family.</text>
</comment>
<organism evidence="9 10">
    <name type="scientific">Neptunicella marina</name>
    <dbReference type="NCBI Taxonomy" id="2125989"/>
    <lineage>
        <taxon>Bacteria</taxon>
        <taxon>Pseudomonadati</taxon>
        <taxon>Pseudomonadota</taxon>
        <taxon>Gammaproteobacteria</taxon>
        <taxon>Alteromonadales</taxon>
        <taxon>Alteromonadaceae</taxon>
        <taxon>Neptunicella</taxon>
    </lineage>
</organism>
<dbReference type="InterPro" id="IPR007334">
    <property type="entry name" value="UPF0208"/>
</dbReference>
<evidence type="ECO:0000256" key="8">
    <source>
        <dbReference type="ARBA" id="ARBA00023136"/>
    </source>
</evidence>
<evidence type="ECO:0000256" key="6">
    <source>
        <dbReference type="ARBA" id="ARBA00022692"/>
    </source>
</evidence>
<keyword evidence="6" id="KW-0812">Transmembrane</keyword>
<keyword evidence="10" id="KW-1185">Reference proteome</keyword>
<reference evidence="9" key="1">
    <citation type="journal article" date="2018" name="Int. J. Syst. Evol. Microbiol.">
        <title>Neptunicella marina gen. nov., sp. nov., isolated from surface seawater.</title>
        <authorList>
            <person name="Liu X."/>
            <person name="Lai Q."/>
            <person name="Du Y."/>
            <person name="Zhang X."/>
            <person name="Liu Z."/>
            <person name="Sun F."/>
            <person name="Shao Z."/>
        </authorList>
    </citation>
    <scope>NUCLEOTIDE SEQUENCE</scope>
    <source>
        <strain evidence="9">S27-2</strain>
    </source>
</reference>
<keyword evidence="5" id="KW-0997">Cell inner membrane</keyword>
<comment type="caution">
    <text evidence="9">The sequence shown here is derived from an EMBL/GenBank/DDBJ whole genome shotgun (WGS) entry which is preliminary data.</text>
</comment>
<evidence type="ECO:0000313" key="9">
    <source>
        <dbReference type="EMBL" id="MBC3764279.1"/>
    </source>
</evidence>
<dbReference type="NCBIfam" id="NF002493">
    <property type="entry name" value="PRK01816.1"/>
    <property type="match status" value="1"/>
</dbReference>
<dbReference type="EMBL" id="JACNEP010000001">
    <property type="protein sequence ID" value="MBC3764279.1"/>
    <property type="molecule type" value="Genomic_DNA"/>
</dbReference>
<dbReference type="Pfam" id="PF04217">
    <property type="entry name" value="DUF412"/>
    <property type="match status" value="1"/>
</dbReference>
<dbReference type="GO" id="GO:0005886">
    <property type="term" value="C:plasma membrane"/>
    <property type="evidence" value="ECO:0007669"/>
    <property type="project" value="UniProtKB-SubCell"/>
</dbReference>
<dbReference type="AlphaFoldDB" id="A0A8J6IPH4"/>
<evidence type="ECO:0000256" key="3">
    <source>
        <dbReference type="ARBA" id="ARBA00018831"/>
    </source>
</evidence>
<dbReference type="RefSeq" id="WP_186504761.1">
    <property type="nucleotide sequence ID" value="NZ_JACNEP010000001.1"/>
</dbReference>
<accession>A0A8J6IPH4</accession>
<proteinExistence type="inferred from homology"/>
<gene>
    <name evidence="9" type="ORF">H8B19_00175</name>
</gene>
<evidence type="ECO:0000256" key="5">
    <source>
        <dbReference type="ARBA" id="ARBA00022519"/>
    </source>
</evidence>
<comment type="subcellular location">
    <subcellularLocation>
        <location evidence="1">Cell inner membrane</location>
        <topology evidence="1">Multi-pass membrane protein</topology>
    </subcellularLocation>
</comment>
<evidence type="ECO:0000256" key="7">
    <source>
        <dbReference type="ARBA" id="ARBA00022989"/>
    </source>
</evidence>
<keyword evidence="8" id="KW-0472">Membrane</keyword>
<evidence type="ECO:0000256" key="2">
    <source>
        <dbReference type="ARBA" id="ARBA00009474"/>
    </source>
</evidence>
<name>A0A8J6IPH4_9ALTE</name>
<evidence type="ECO:0000313" key="10">
    <source>
        <dbReference type="Proteomes" id="UP000601768"/>
    </source>
</evidence>